<feature type="compositionally biased region" description="Polar residues" evidence="1">
    <location>
        <begin position="59"/>
        <end position="73"/>
    </location>
</feature>
<accession>A0A5A9NKL5</accession>
<reference evidence="2 3" key="1">
    <citation type="journal article" date="2019" name="Mol. Ecol. Resour.">
        <title>Chromosome-level genome assembly of Triplophysa tibetana, a fish adapted to the harsh high-altitude environment of the Tibetan Plateau.</title>
        <authorList>
            <person name="Yang X."/>
            <person name="Liu H."/>
            <person name="Ma Z."/>
            <person name="Zou Y."/>
            <person name="Zou M."/>
            <person name="Mao Y."/>
            <person name="Li X."/>
            <person name="Wang H."/>
            <person name="Chen T."/>
            <person name="Wang W."/>
            <person name="Yang R."/>
        </authorList>
    </citation>
    <scope>NUCLEOTIDE SEQUENCE [LARGE SCALE GENOMIC DNA]</scope>
    <source>
        <strain evidence="2">TTIB1903HZAU</strain>
        <tissue evidence="2">Muscle</tissue>
    </source>
</reference>
<keyword evidence="3" id="KW-1185">Reference proteome</keyword>
<comment type="caution">
    <text evidence="2">The sequence shown here is derived from an EMBL/GenBank/DDBJ whole genome shotgun (WGS) entry which is preliminary data.</text>
</comment>
<dbReference type="AlphaFoldDB" id="A0A5A9NKL5"/>
<evidence type="ECO:0008006" key="4">
    <source>
        <dbReference type="Google" id="ProtNLM"/>
    </source>
</evidence>
<feature type="compositionally biased region" description="Polar residues" evidence="1">
    <location>
        <begin position="160"/>
        <end position="173"/>
    </location>
</feature>
<dbReference type="EMBL" id="SOYY01000016">
    <property type="protein sequence ID" value="KAA0710602.1"/>
    <property type="molecule type" value="Genomic_DNA"/>
</dbReference>
<dbReference type="PANTHER" id="PTHR46291">
    <property type="entry name" value="C2 DOMAIN-CONTAINING PROTEIN"/>
    <property type="match status" value="1"/>
</dbReference>
<protein>
    <recommendedName>
        <fullName evidence="4">C2 calcium-dependent domain-containing protein 4C</fullName>
    </recommendedName>
</protein>
<sequence>MFAFGGNSSSLGNVLTPKGISRQISALTPKRIPKFTIPPKLSLSPRFYLKLDNDEDTQELISSESPETQSPSHLPSAASPFISAKLRFTPKMKRLQRTATEDLSDPSTRAAMSLEHVGKVTTPYGFRTLAASPNVSRRESLFHKRERCAEKQVTVDSEISPSSKSTLCNTTKKNCSDKTFQESPSPHRSPRKSKRQGLEMLFNKQLAVLKTLTPKRKKSPIKL</sequence>
<dbReference type="PANTHER" id="PTHR46291:SF4">
    <property type="entry name" value="C2 CALCIUM-DEPENDENT DOMAIN-CONTAINING PROTEIN 4C-LIKE"/>
    <property type="match status" value="1"/>
</dbReference>
<organism evidence="2 3">
    <name type="scientific">Triplophysa tibetana</name>
    <dbReference type="NCBI Taxonomy" id="1572043"/>
    <lineage>
        <taxon>Eukaryota</taxon>
        <taxon>Metazoa</taxon>
        <taxon>Chordata</taxon>
        <taxon>Craniata</taxon>
        <taxon>Vertebrata</taxon>
        <taxon>Euteleostomi</taxon>
        <taxon>Actinopterygii</taxon>
        <taxon>Neopterygii</taxon>
        <taxon>Teleostei</taxon>
        <taxon>Ostariophysi</taxon>
        <taxon>Cypriniformes</taxon>
        <taxon>Nemacheilidae</taxon>
        <taxon>Triplophysa</taxon>
    </lineage>
</organism>
<feature type="region of interest" description="Disordered" evidence="1">
    <location>
        <begin position="160"/>
        <end position="197"/>
    </location>
</feature>
<dbReference type="Proteomes" id="UP000324632">
    <property type="component" value="Chromosome 16"/>
</dbReference>
<evidence type="ECO:0000313" key="2">
    <source>
        <dbReference type="EMBL" id="KAA0710602.1"/>
    </source>
</evidence>
<feature type="region of interest" description="Disordered" evidence="1">
    <location>
        <begin position="58"/>
        <end position="77"/>
    </location>
</feature>
<evidence type="ECO:0000256" key="1">
    <source>
        <dbReference type="SAM" id="MobiDB-lite"/>
    </source>
</evidence>
<name>A0A5A9NKL5_9TELE</name>
<dbReference type="InterPro" id="IPR043549">
    <property type="entry name" value="C2C4C/C2C4D"/>
</dbReference>
<evidence type="ECO:0000313" key="3">
    <source>
        <dbReference type="Proteomes" id="UP000324632"/>
    </source>
</evidence>
<proteinExistence type="predicted"/>
<gene>
    <name evidence="2" type="ORF">E1301_Tti013075</name>
</gene>